<name>A0A7X9S002_9BACT</name>
<dbReference type="Pfam" id="PF00027">
    <property type="entry name" value="cNMP_binding"/>
    <property type="match status" value="1"/>
</dbReference>
<dbReference type="GO" id="GO:0003700">
    <property type="term" value="F:DNA-binding transcription factor activity"/>
    <property type="evidence" value="ECO:0007669"/>
    <property type="project" value="TreeGrafter"/>
</dbReference>
<accession>A0A7X9S002</accession>
<dbReference type="InterPro" id="IPR014710">
    <property type="entry name" value="RmlC-like_jellyroll"/>
</dbReference>
<protein>
    <recommendedName>
        <fullName evidence="1">Cyclic nucleotide-binding domain-containing protein</fullName>
    </recommendedName>
</protein>
<dbReference type="InterPro" id="IPR000595">
    <property type="entry name" value="cNMP-bd_dom"/>
</dbReference>
<dbReference type="PROSITE" id="PS50042">
    <property type="entry name" value="CNMP_BINDING_3"/>
    <property type="match status" value="2"/>
</dbReference>
<dbReference type="Proteomes" id="UP000576082">
    <property type="component" value="Unassembled WGS sequence"/>
</dbReference>
<dbReference type="Pfam" id="PF01553">
    <property type="entry name" value="Acyltransferase"/>
    <property type="match status" value="1"/>
</dbReference>
<dbReference type="RefSeq" id="WP_169660053.1">
    <property type="nucleotide sequence ID" value="NZ_JABANE010000118.1"/>
</dbReference>
<dbReference type="SMART" id="SM00100">
    <property type="entry name" value="cNMP"/>
    <property type="match status" value="2"/>
</dbReference>
<reference evidence="2 3" key="1">
    <citation type="submission" date="2020-04" db="EMBL/GenBank/DDBJ databases">
        <title>Flammeovirga sp. SR4, a novel species isolated from seawater.</title>
        <authorList>
            <person name="Wang X."/>
        </authorList>
    </citation>
    <scope>NUCLEOTIDE SEQUENCE [LARGE SCALE GENOMIC DNA]</scope>
    <source>
        <strain evidence="2 3">ATCC 23126</strain>
    </source>
</reference>
<proteinExistence type="predicted"/>
<comment type="caution">
    <text evidence="2">The sequence shown here is derived from an EMBL/GenBank/DDBJ whole genome shotgun (WGS) entry which is preliminary data.</text>
</comment>
<dbReference type="Gene3D" id="2.60.120.10">
    <property type="entry name" value="Jelly Rolls"/>
    <property type="match status" value="2"/>
</dbReference>
<dbReference type="EMBL" id="JABANE010000118">
    <property type="protein sequence ID" value="NME71851.1"/>
    <property type="molecule type" value="Genomic_DNA"/>
</dbReference>
<evidence type="ECO:0000313" key="3">
    <source>
        <dbReference type="Proteomes" id="UP000576082"/>
    </source>
</evidence>
<keyword evidence="3" id="KW-1185">Reference proteome</keyword>
<feature type="domain" description="Cyclic nucleotide-binding" evidence="1">
    <location>
        <begin position="185"/>
        <end position="232"/>
    </location>
</feature>
<dbReference type="InterPro" id="IPR018490">
    <property type="entry name" value="cNMP-bd_dom_sf"/>
</dbReference>
<dbReference type="GO" id="GO:0016746">
    <property type="term" value="F:acyltransferase activity"/>
    <property type="evidence" value="ECO:0007669"/>
    <property type="project" value="InterPro"/>
</dbReference>
<gene>
    <name evidence="2" type="ORF">HHU12_28050</name>
</gene>
<dbReference type="InterPro" id="IPR050397">
    <property type="entry name" value="Env_Response_Regulators"/>
</dbReference>
<evidence type="ECO:0000313" key="2">
    <source>
        <dbReference type="EMBL" id="NME71851.1"/>
    </source>
</evidence>
<organism evidence="2 3">
    <name type="scientific">Flammeovirga aprica JL-4</name>
    <dbReference type="NCBI Taxonomy" id="694437"/>
    <lineage>
        <taxon>Bacteria</taxon>
        <taxon>Pseudomonadati</taxon>
        <taxon>Bacteroidota</taxon>
        <taxon>Cytophagia</taxon>
        <taxon>Cytophagales</taxon>
        <taxon>Flammeovirgaceae</taxon>
        <taxon>Flammeovirga</taxon>
    </lineage>
</organism>
<dbReference type="InterPro" id="IPR002123">
    <property type="entry name" value="Plipid/glycerol_acylTrfase"/>
</dbReference>
<dbReference type="GO" id="GO:0005829">
    <property type="term" value="C:cytosol"/>
    <property type="evidence" value="ECO:0007669"/>
    <property type="project" value="TreeGrafter"/>
</dbReference>
<dbReference type="CDD" id="cd00038">
    <property type="entry name" value="CAP_ED"/>
    <property type="match status" value="2"/>
</dbReference>
<dbReference type="SUPFAM" id="SSF51206">
    <property type="entry name" value="cAMP-binding domain-like"/>
    <property type="match status" value="2"/>
</dbReference>
<dbReference type="AlphaFoldDB" id="A0A7X9S002"/>
<dbReference type="PANTHER" id="PTHR24567">
    <property type="entry name" value="CRP FAMILY TRANSCRIPTIONAL REGULATORY PROTEIN"/>
    <property type="match status" value="1"/>
</dbReference>
<feature type="domain" description="Cyclic nucleotide-binding" evidence="1">
    <location>
        <begin position="12"/>
        <end position="74"/>
    </location>
</feature>
<dbReference type="SUPFAM" id="SSF69593">
    <property type="entry name" value="Glycerol-3-phosphate (1)-acyltransferase"/>
    <property type="match status" value="1"/>
</dbReference>
<dbReference type="PANTHER" id="PTHR24567:SF77">
    <property type="entry name" value="NUCLEOSIDE-RESPONSIVE TRANSCRIPTIONAL ACTIVATOR OF NUCLEOSIDE UTILIZATION DEOR"/>
    <property type="match status" value="1"/>
</dbReference>
<evidence type="ECO:0000259" key="1">
    <source>
        <dbReference type="PROSITE" id="PS50042"/>
    </source>
</evidence>
<sequence>MPLTTTLIELPFADRLNESELKILSENAELVTFEDEETITLQFASAEKFYILYSGKVEYHLNVGDQRGGLTVGENNERGTPIGWSGFREPYRFATTAIAKGRTEVVAWDNKLLRALFDSNPQIGMHFLSSTLLYSTHLLRDARNSWIQGSIPMTVDSFEGSTTYTSFQDKGPSESNLEFFRQSNFFNPFSDWHLMKLAEISDTKYYKQGEKLLSKGEASHKFMVLKSGKVALNYIKENGEVYTSDILQERGQVILWSAASFDAIPNFMELVVLEPVEVLEIQRIDLLVLYGEFPNLGMVFMYRLLWLLGSALKAIRAQVITQTYDRELLTIQTMIDQAGALLSVTSDIHKIPSLLAEKLTQGIAFDLLDQLSKTGVGQEKSLANLFVKVTGPLRKEYLFLEGLKKMTNHVIKAPKNTPSAQLRNECSELFEKAIAYLDISIDGVENIPKESGNIFIYNHLLNHPYYTLPNNFQITLDSHFISMLLYKYYKDSGLRVVRIGKGPEYGHQDYYNKLGHMGVRTADSDPAKLSAEEKRKNRMLFFDEASDKLKQGINLILSPEGTSRETHQSPVDFKPGAFMIANHSGIDPLIVPVALSFFDKRMSKAKLGVVIKPAFRLSEVIDTTKPFKEELRGFLESYSKKYRSYVEEAIQLVEN</sequence>